<feature type="transmembrane region" description="Helical" evidence="3">
    <location>
        <begin position="576"/>
        <end position="598"/>
    </location>
</feature>
<feature type="transmembrane region" description="Helical" evidence="3">
    <location>
        <begin position="355"/>
        <end position="385"/>
    </location>
</feature>
<feature type="transmembrane region" description="Helical" evidence="3">
    <location>
        <begin position="265"/>
        <end position="286"/>
    </location>
</feature>
<dbReference type="EMBL" id="JAKGAQ010000001">
    <property type="protein sequence ID" value="MCF2869526.1"/>
    <property type="molecule type" value="Genomic_DNA"/>
</dbReference>
<proteinExistence type="predicted"/>
<evidence type="ECO:0000256" key="2">
    <source>
        <dbReference type="SAM" id="MobiDB-lite"/>
    </source>
</evidence>
<evidence type="ECO:0000256" key="3">
    <source>
        <dbReference type="SAM" id="Phobius"/>
    </source>
</evidence>
<feature type="region of interest" description="Disordered" evidence="2">
    <location>
        <begin position="2043"/>
        <end position="2065"/>
    </location>
</feature>
<feature type="transmembrane region" description="Helical" evidence="3">
    <location>
        <begin position="47"/>
        <end position="68"/>
    </location>
</feature>
<accession>A0ABS9CQL0</accession>
<keyword evidence="5" id="KW-1185">Reference proteome</keyword>
<dbReference type="PROSITE" id="PS50005">
    <property type="entry name" value="TPR"/>
    <property type="match status" value="1"/>
</dbReference>
<keyword evidence="3" id="KW-0812">Transmembrane</keyword>
<sequence>MTHQESFGAFLVSGQRGAGKTSFVHYCLEEYRKMAFQRSIRISQNSAAYSVVLFLGFCAIVVSTYVLLTQALELGAQNVFEAILAMGIGADVGVGGFASAAVVWWIFPFLFGSIFMLLPLFFALRTPRAISELCNRRTPKLGAYFLSLGLILTPTFLWIAATVNGLTFRLDTIVYSMLWFIIPLAAMAQIIHSVAATRRVKYRGVGAMTVFAIILSLVLAVLNLLNLPNDENGADLSDLALIFAACLVSVWAFKPSLGDLKFGKLCRGIGITIATILLASVIFLNIENDQSSLNLWGPFDKADQADRLLATVQISPLLIFAVLLAVFYLFFTTAPKADDDPMDRSYALPMGPVKTILVFKGGFFVLLTFVGILPALRVILGWFYLSFPGVSGHLFQMLPPIASSHASYLTVFILIALVIVIYATEYAFICRDLRSHRQDSAITLLGRSNKHPTMPDAWYEPDAQKAPKDFGNALLQEPGIAIPRPPFINAKSGASAHPMTAVLPLDDRDAFVTSRLSARRRFVFRQLEMATLPHLVYSVRHPVLPVWINLGFDNLEHSRIIEAMLRRLRGLYQSQFLSLRGAVGILNAFLLVAVTVLFTSVVSKSIFHVGHISAIDRPEGYKYRFETAEAGIRPIFGETNYCGFFEVYPDVAPNVKSTICALPFNNAIMELLYSPVLQIHTDFSSNIVPLGKQFDRLDETRVPLSGAAALARCASSPDFDAAKAAEKPLTYFDWSACLPTASPNYTGDIWGLLPAQRTFEIWAVSPPSPPVETNWKLDPPAQHLHDHFMAASNDVALNLRSASDVRSGAVDLIARSFGLAENFLGTSANATRSAGTNAESISLVRDSELVHYILDQNYGLPRINFETPTSNYSGLSLNTFRQSQVWYDAYSPFGPDVGGPPTLRVYHLLLYFLGFWMFFTINRRLAVLPYQSNLDSINELILLINGRETLRSGDKEPQGWLAWVLPFRRPERMVETASDPRVVEQRLIELLYKLRPNQQSARSGLPNVFEIRPEITFIFDEMDKLSGIVDAELSKDAAGQTQMEENNRERARSLQLHQLLSDMKRLISGNSARFIFIGGRLYHDEWLADQAQRAPILNSIFNGQIYLPSLMADRRHPYGRFNDRVTELVTLMYRNAQHRLNIWINQRNSDVFPESITTEEPTYAQFNIPFSAHPQRLASLSQMTGMRVIAADGKNYSATAGRWRADLEHTTNAMSAGEQETLDQFINFLTYRSAGNPKKLKELIQGLVLPSSMALAAPRYPHGDQQKVRWGNLAKEGHDMIMLNDSAIYRMQFIDMLYRHLSDHMEARMLDRDDKVSMSIFYLMDFLMKFHNRGFSRTNLQRVDELSHIHRAPDLRSVMGALVQVSSERFLHRVLNGVYNFRFRSDFAREIDYLSRISKEEMAALNFTLDESQSLKGLYQQTINTGERENIDTIAGLGELYEYDQEYEIARNYYRRAITMLDNVQMETLQSRAVRQDVQTKTFQPISHGYAELRMLGDILISDNEDHKRKLLLSQIHWIVARVRLMLQVGQTYEQEMNFERANATFTHTTQLCDEVFRSLSNARNTDDKSKMFMADQTISDIDVNNFPILFQAGIAAAWVQEKDPENIDQSVVFGENWLQRIYEREPILQVTVPSAEDYSFIAASSGGIFVQVALCHDRIGDLYFMKGRQSFKTTKIEKIIKYVEAMGKPASNKAVEADGTITSRRAGYVDKAHYHYAAAAWMLRKFLTHRFRISGKSWHVVDDDHDGIEVLDRSGVAPSHFHSTVADVLTDLSEAIYAKRSSVATAIFLLKEENPHPSTKPTTVKLTALRLYQKYRRRLLNDNVDRFVAGFILPEGASSEVTDQIWGNWFGDLQKTTEDILNHSTNPIDPHNVAKLLAFEEDESVFNFLDSLEREKNPISRWIGTRNSKSMQMDPKKAGAPNVHFDEPMVKFTPPGGPFAQLEAYTFFGQAAARASQRIGQSTNASNEYLMHAEAMITTLWEARQIRFIKNLNIDQWPGYRAFFADLTDDRDLFLNQRTAARIALSAFSSLKDAMERIQFSERPSASRMSRNHGNPKDTSKTTTLSKDLISLEEKLRLAQNALLDIRAASFQSQDFHYLKRIEISQYEIANTTAQIEAIKKELEIDYDLAQAFRDDPRPITQACSLILALLQDDTGLVNTGIALLVYKDILCRYAGDTFDLRYIDPHHAAFTKSDKVLLRALDQKDTDELKRSSMPRLKAALVEHCYAGLKTILERSRFPVLNRLQGLRILSDALVMSGDNRDAFRKAFGCEKDSELGRLTRELVVTADVYGSETHFPANAIGTTAALLFLYMHTEKIGVLYDDMTENRPMGDLENAYYSNEGSELDPTLRPLLSEVSLTREAIGELAINKLNRSQETCAMGDAYYENIAYLYTLNDDFNDRFIHFTHAKNLASTDLSEVLALMVKSGFKQGS</sequence>
<reference evidence="4 5" key="1">
    <citation type="submission" date="2022-01" db="EMBL/GenBank/DDBJ databases">
        <title>Octadecabacter sp. nov., isolated from a marine alga.</title>
        <authorList>
            <person name="Jin M.S."/>
            <person name="Kim H.M."/>
            <person name="Han D.M."/>
            <person name="Jung J.J."/>
            <person name="Jeon C.O."/>
        </authorList>
    </citation>
    <scope>NUCLEOTIDE SEQUENCE [LARGE SCALE GENOMIC DNA]</scope>
    <source>
        <strain evidence="4 5">G9-8</strain>
    </source>
</reference>
<comment type="caution">
    <text evidence="4">The sequence shown here is derived from an EMBL/GenBank/DDBJ whole genome shotgun (WGS) entry which is preliminary data.</text>
</comment>
<evidence type="ECO:0000313" key="5">
    <source>
        <dbReference type="Proteomes" id="UP001200557"/>
    </source>
</evidence>
<evidence type="ECO:0000256" key="1">
    <source>
        <dbReference type="PROSITE-ProRule" id="PRU00339"/>
    </source>
</evidence>
<feature type="transmembrane region" description="Helical" evidence="3">
    <location>
        <begin position="173"/>
        <end position="192"/>
    </location>
</feature>
<dbReference type="Proteomes" id="UP001200557">
    <property type="component" value="Unassembled WGS sequence"/>
</dbReference>
<keyword evidence="3" id="KW-0472">Membrane</keyword>
<dbReference type="RefSeq" id="WP_235223660.1">
    <property type="nucleotide sequence ID" value="NZ_JAKGAQ010000001.1"/>
</dbReference>
<feature type="transmembrane region" description="Helical" evidence="3">
    <location>
        <begin position="102"/>
        <end position="122"/>
    </location>
</feature>
<feature type="transmembrane region" description="Helical" evidence="3">
    <location>
        <begin position="405"/>
        <end position="428"/>
    </location>
</feature>
<evidence type="ECO:0000313" key="4">
    <source>
        <dbReference type="EMBL" id="MCF2869526.1"/>
    </source>
</evidence>
<feature type="transmembrane region" description="Helical" evidence="3">
    <location>
        <begin position="204"/>
        <end position="224"/>
    </location>
</feature>
<feature type="repeat" description="TPR" evidence="1">
    <location>
        <begin position="1431"/>
        <end position="1464"/>
    </location>
</feature>
<feature type="compositionally biased region" description="Polar residues" evidence="2">
    <location>
        <begin position="2043"/>
        <end position="2054"/>
    </location>
</feature>
<feature type="transmembrane region" description="Helical" evidence="3">
    <location>
        <begin position="143"/>
        <end position="161"/>
    </location>
</feature>
<keyword evidence="1" id="KW-0802">TPR repeat</keyword>
<gene>
    <name evidence="4" type="ORF">L0664_00480</name>
</gene>
<protein>
    <recommendedName>
        <fullName evidence="6">ATP-binding protein</fullName>
    </recommendedName>
</protein>
<keyword evidence="3" id="KW-1133">Transmembrane helix</keyword>
<feature type="transmembrane region" description="Helical" evidence="3">
    <location>
        <begin position="314"/>
        <end position="334"/>
    </location>
</feature>
<feature type="transmembrane region" description="Helical" evidence="3">
    <location>
        <begin position="236"/>
        <end position="253"/>
    </location>
</feature>
<evidence type="ECO:0008006" key="6">
    <source>
        <dbReference type="Google" id="ProtNLM"/>
    </source>
</evidence>
<organism evidence="4 5">
    <name type="scientific">Octadecabacter dasysiphoniae</name>
    <dbReference type="NCBI Taxonomy" id="2909341"/>
    <lineage>
        <taxon>Bacteria</taxon>
        <taxon>Pseudomonadati</taxon>
        <taxon>Pseudomonadota</taxon>
        <taxon>Alphaproteobacteria</taxon>
        <taxon>Rhodobacterales</taxon>
        <taxon>Roseobacteraceae</taxon>
        <taxon>Octadecabacter</taxon>
    </lineage>
</organism>
<dbReference type="InterPro" id="IPR019734">
    <property type="entry name" value="TPR_rpt"/>
</dbReference>
<name>A0ABS9CQL0_9RHOB</name>